<keyword evidence="2" id="KW-0732">Signal</keyword>
<evidence type="ECO:0000259" key="3">
    <source>
        <dbReference type="Pfam" id="PF03734"/>
    </source>
</evidence>
<sequence>MKCKIKSTFCMMILFSVSNLQAQSRISEVENALKIAMNNKYQLENVEQLIVVYNEQIESYRAVLVVLEKKDNHWVVKQGPINAGIGKKGFAHPLQKSEGDGKSPTGIFKLGKLFSYEKQGNILLENQQSTKDDKWIDDVNSADYNKHISGVINAKSFENLLLKNDAYKYCVVIEYNRNPIIKGKGSAIFFHLATKEPNYTAGCVAIDEANMKLLIHWLDPNQNPNIIMGNLVELNSGL</sequence>
<dbReference type="OrthoDB" id="186490at2"/>
<feature type="coiled-coil region" evidence="1">
    <location>
        <begin position="19"/>
        <end position="63"/>
    </location>
</feature>
<feature type="signal peptide" evidence="2">
    <location>
        <begin position="1"/>
        <end position="22"/>
    </location>
</feature>
<evidence type="ECO:0000256" key="1">
    <source>
        <dbReference type="SAM" id="Coils"/>
    </source>
</evidence>
<evidence type="ECO:0000313" key="5">
    <source>
        <dbReference type="Proteomes" id="UP000295479"/>
    </source>
</evidence>
<dbReference type="AlphaFoldDB" id="A0A4R5CC86"/>
<keyword evidence="5" id="KW-1185">Reference proteome</keyword>
<dbReference type="PANTHER" id="PTHR38589:SF1">
    <property type="entry name" value="BLR0621 PROTEIN"/>
    <property type="match status" value="1"/>
</dbReference>
<keyword evidence="1" id="KW-0175">Coiled coil</keyword>
<comment type="caution">
    <text evidence="4">The sequence shown here is derived from an EMBL/GenBank/DDBJ whole genome shotgun (WGS) entry which is preliminary data.</text>
</comment>
<gene>
    <name evidence="4" type="ORF">E0F76_10480</name>
</gene>
<dbReference type="Proteomes" id="UP000295479">
    <property type="component" value="Unassembled WGS sequence"/>
</dbReference>
<feature type="domain" description="L,D-TPase catalytic" evidence="3">
    <location>
        <begin position="70"/>
        <end position="221"/>
    </location>
</feature>
<dbReference type="Pfam" id="PF03734">
    <property type="entry name" value="YkuD"/>
    <property type="match status" value="1"/>
</dbReference>
<feature type="chain" id="PRO_5020974249" description="L,D-TPase catalytic domain-containing protein" evidence="2">
    <location>
        <begin position="23"/>
        <end position="238"/>
    </location>
</feature>
<evidence type="ECO:0000313" key="4">
    <source>
        <dbReference type="EMBL" id="TDD97055.1"/>
    </source>
</evidence>
<protein>
    <recommendedName>
        <fullName evidence="3">L,D-TPase catalytic domain-containing protein</fullName>
    </recommendedName>
</protein>
<reference evidence="4 5" key="1">
    <citation type="submission" date="2019-03" db="EMBL/GenBank/DDBJ databases">
        <title>Flavobacterium AR-3-4 sp. nov. isolated from arctic soil.</title>
        <authorList>
            <person name="Chaudhary D.K."/>
        </authorList>
    </citation>
    <scope>NUCLEOTIDE SEQUENCE [LARGE SCALE GENOMIC DNA]</scope>
    <source>
        <strain evidence="4 5">AR-3-4</strain>
    </source>
</reference>
<accession>A0A4R5CC86</accession>
<dbReference type="InterPro" id="IPR005490">
    <property type="entry name" value="LD_TPept_cat_dom"/>
</dbReference>
<evidence type="ECO:0000256" key="2">
    <source>
        <dbReference type="SAM" id="SignalP"/>
    </source>
</evidence>
<dbReference type="GO" id="GO:0016740">
    <property type="term" value="F:transferase activity"/>
    <property type="evidence" value="ECO:0007669"/>
    <property type="project" value="InterPro"/>
</dbReference>
<organism evidence="4 5">
    <name type="scientific">Flavobacterium cellulosilyticum</name>
    <dbReference type="NCBI Taxonomy" id="2541731"/>
    <lineage>
        <taxon>Bacteria</taxon>
        <taxon>Pseudomonadati</taxon>
        <taxon>Bacteroidota</taxon>
        <taxon>Flavobacteriia</taxon>
        <taxon>Flavobacteriales</taxon>
        <taxon>Flavobacteriaceae</taxon>
        <taxon>Flavobacterium</taxon>
    </lineage>
</organism>
<proteinExistence type="predicted"/>
<dbReference type="EMBL" id="SMFK01000005">
    <property type="protein sequence ID" value="TDD97055.1"/>
    <property type="molecule type" value="Genomic_DNA"/>
</dbReference>
<name>A0A4R5CC86_9FLAO</name>
<dbReference type="PANTHER" id="PTHR38589">
    <property type="entry name" value="BLR0621 PROTEIN"/>
    <property type="match status" value="1"/>
</dbReference>